<organism evidence="3 4">
    <name type="scientific">Cellvibrio mixtus</name>
    <dbReference type="NCBI Taxonomy" id="39650"/>
    <lineage>
        <taxon>Bacteria</taxon>
        <taxon>Pseudomonadati</taxon>
        <taxon>Pseudomonadota</taxon>
        <taxon>Gammaproteobacteria</taxon>
        <taxon>Cellvibrionales</taxon>
        <taxon>Cellvibrionaceae</taxon>
        <taxon>Cellvibrio</taxon>
    </lineage>
</organism>
<dbReference type="SUPFAM" id="SSF109604">
    <property type="entry name" value="HD-domain/PDEase-like"/>
    <property type="match status" value="1"/>
</dbReference>
<sequence>MSETIPLLARQPIFDGNMKVVAYELLCRNSELKFIASTDGDAASSQVLLNAFTELSIEEVVGTHKAFVNFTRALLNSPPPFSRQKLVIEVLEGQQIDAAMLFSLKQLREQGYTIALDDFELSADTESLVPYADIVKLDVLALSTEQLAQHVNHLKTFGVTLIAEKVETYDMFEKCKAMGFDLFQGYFLAKPRVISGRKVSENKQSVLQLLSALHDPNAPIDKIERMIARDTLLSFKLLRLVNSAAFGLSRNVESLRQAIMLLGLNKLRNWVNLLALSNLSGKPHELSITALTRARMCEMIATKINQRSRPDSFFTVGLLSTLDAFLDAPLEELLRNLSLSEPLNQAMLKHTGPEGMVLEIVQMHEQGHWQEINWDHLAAQGITPENLAEIYIDALRWVAETMSTLGVSANEK</sequence>
<keyword evidence="4" id="KW-1185">Reference proteome</keyword>
<dbReference type="InterPro" id="IPR035919">
    <property type="entry name" value="EAL_sf"/>
</dbReference>
<accession>A0A266Q6S7</accession>
<evidence type="ECO:0000313" key="4">
    <source>
        <dbReference type="Proteomes" id="UP000216101"/>
    </source>
</evidence>
<evidence type="ECO:0000259" key="1">
    <source>
        <dbReference type="PROSITE" id="PS50883"/>
    </source>
</evidence>
<dbReference type="PROSITE" id="PS51833">
    <property type="entry name" value="HDOD"/>
    <property type="match status" value="1"/>
</dbReference>
<dbReference type="Pfam" id="PF00563">
    <property type="entry name" value="EAL"/>
    <property type="match status" value="1"/>
</dbReference>
<evidence type="ECO:0000313" key="3">
    <source>
        <dbReference type="EMBL" id="OZY85029.1"/>
    </source>
</evidence>
<dbReference type="Pfam" id="PF08668">
    <property type="entry name" value="HDOD"/>
    <property type="match status" value="1"/>
</dbReference>
<dbReference type="RefSeq" id="WP_094985968.1">
    <property type="nucleotide sequence ID" value="NZ_NHNI01000002.1"/>
</dbReference>
<feature type="domain" description="EAL" evidence="1">
    <location>
        <begin position="1"/>
        <end position="205"/>
    </location>
</feature>
<name>A0A266Q6S7_9GAMM</name>
<dbReference type="PROSITE" id="PS50883">
    <property type="entry name" value="EAL"/>
    <property type="match status" value="1"/>
</dbReference>
<dbReference type="PIRSF" id="PIRSF003180">
    <property type="entry name" value="DiGMPpdiest_YuxH"/>
    <property type="match status" value="1"/>
</dbReference>
<dbReference type="InterPro" id="IPR052340">
    <property type="entry name" value="RNase_Y/CdgJ"/>
</dbReference>
<dbReference type="Proteomes" id="UP000216101">
    <property type="component" value="Unassembled WGS sequence"/>
</dbReference>
<dbReference type="AlphaFoldDB" id="A0A266Q6S7"/>
<protein>
    <submittedName>
        <fullName evidence="3">EAL domain-containing protein</fullName>
    </submittedName>
</protein>
<dbReference type="InterPro" id="IPR001633">
    <property type="entry name" value="EAL_dom"/>
</dbReference>
<comment type="caution">
    <text evidence="3">The sequence shown here is derived from an EMBL/GenBank/DDBJ whole genome shotgun (WGS) entry which is preliminary data.</text>
</comment>
<reference evidence="4" key="1">
    <citation type="submission" date="2017-05" db="EMBL/GenBank/DDBJ databases">
        <authorList>
            <person name="Barney B.M."/>
        </authorList>
    </citation>
    <scope>NUCLEOTIDE SEQUENCE [LARGE SCALE GENOMIC DNA]</scope>
    <source>
        <strain evidence="4">PSBB022</strain>
    </source>
</reference>
<dbReference type="SUPFAM" id="SSF141868">
    <property type="entry name" value="EAL domain-like"/>
    <property type="match status" value="1"/>
</dbReference>
<dbReference type="Gene3D" id="1.10.3210.10">
    <property type="entry name" value="Hypothetical protein af1432"/>
    <property type="match status" value="1"/>
</dbReference>
<dbReference type="EMBL" id="NHNI01000002">
    <property type="protein sequence ID" value="OZY85029.1"/>
    <property type="molecule type" value="Genomic_DNA"/>
</dbReference>
<dbReference type="PANTHER" id="PTHR33525">
    <property type="match status" value="1"/>
</dbReference>
<dbReference type="InterPro" id="IPR013976">
    <property type="entry name" value="HDOD"/>
</dbReference>
<gene>
    <name evidence="3" type="ORF">CBP51_17930</name>
</gene>
<evidence type="ECO:0000259" key="2">
    <source>
        <dbReference type="PROSITE" id="PS51833"/>
    </source>
</evidence>
<feature type="domain" description="HDOD" evidence="2">
    <location>
        <begin position="199"/>
        <end position="385"/>
    </location>
</feature>
<proteinExistence type="predicted"/>
<dbReference type="Gene3D" id="3.20.20.450">
    <property type="entry name" value="EAL domain"/>
    <property type="match status" value="1"/>
</dbReference>
<dbReference type="STRING" id="1209072.GCA_000766945_00768"/>
<dbReference type="PANTHER" id="PTHR33525:SF4">
    <property type="entry name" value="CYCLIC DI-GMP PHOSPHODIESTERASE CDGJ"/>
    <property type="match status" value="1"/>
</dbReference>
<dbReference type="SMART" id="SM00052">
    <property type="entry name" value="EAL"/>
    <property type="match status" value="1"/>
</dbReference>
<dbReference type="InterPro" id="IPR014408">
    <property type="entry name" value="dGMP_Pdiesterase_EAL/HD-GYP"/>
</dbReference>